<proteinExistence type="predicted"/>
<reference evidence="2" key="1">
    <citation type="submission" date="2020-10" db="EMBL/GenBank/DDBJ databases">
        <authorList>
            <person name="Gilroy R."/>
        </authorList>
    </citation>
    <scope>NUCLEOTIDE SEQUENCE</scope>
    <source>
        <strain evidence="2">517</strain>
    </source>
</reference>
<keyword evidence="1" id="KW-0812">Transmembrane</keyword>
<feature type="transmembrane region" description="Helical" evidence="1">
    <location>
        <begin position="31"/>
        <end position="48"/>
    </location>
</feature>
<keyword evidence="1" id="KW-1133">Transmembrane helix</keyword>
<feature type="transmembrane region" description="Helical" evidence="1">
    <location>
        <begin position="88"/>
        <end position="105"/>
    </location>
</feature>
<feature type="transmembrane region" description="Helical" evidence="1">
    <location>
        <begin position="6"/>
        <end position="24"/>
    </location>
</feature>
<feature type="transmembrane region" description="Helical" evidence="1">
    <location>
        <begin position="60"/>
        <end position="81"/>
    </location>
</feature>
<feature type="non-terminal residue" evidence="2">
    <location>
        <position position="187"/>
    </location>
</feature>
<dbReference type="EMBL" id="JADINF010000054">
    <property type="protein sequence ID" value="MBO8423820.1"/>
    <property type="molecule type" value="Genomic_DNA"/>
</dbReference>
<evidence type="ECO:0000256" key="1">
    <source>
        <dbReference type="SAM" id="Phobius"/>
    </source>
</evidence>
<name>A0A940ICW1_9FIRM</name>
<protein>
    <submittedName>
        <fullName evidence="2">Uncharacterized protein</fullName>
    </submittedName>
</protein>
<keyword evidence="1" id="KW-0472">Membrane</keyword>
<evidence type="ECO:0000313" key="3">
    <source>
        <dbReference type="Proteomes" id="UP000727857"/>
    </source>
</evidence>
<organism evidence="2 3">
    <name type="scientific">Candidatus Stercoripulliclostridium pullicola</name>
    <dbReference type="NCBI Taxonomy" id="2840953"/>
    <lineage>
        <taxon>Bacteria</taxon>
        <taxon>Bacillati</taxon>
        <taxon>Bacillota</taxon>
        <taxon>Clostridia</taxon>
        <taxon>Eubacteriales</taxon>
        <taxon>Candidatus Stercoripulliclostridium</taxon>
    </lineage>
</organism>
<feature type="transmembrane region" description="Helical" evidence="1">
    <location>
        <begin position="150"/>
        <end position="172"/>
    </location>
</feature>
<accession>A0A940ICW1</accession>
<reference evidence="2" key="2">
    <citation type="journal article" date="2021" name="PeerJ">
        <title>Extensive microbial diversity within the chicken gut microbiome revealed by metagenomics and culture.</title>
        <authorList>
            <person name="Gilroy R."/>
            <person name="Ravi A."/>
            <person name="Getino M."/>
            <person name="Pursley I."/>
            <person name="Horton D.L."/>
            <person name="Alikhan N.F."/>
            <person name="Baker D."/>
            <person name="Gharbi K."/>
            <person name="Hall N."/>
            <person name="Watson M."/>
            <person name="Adriaenssens E.M."/>
            <person name="Foster-Nyarko E."/>
            <person name="Jarju S."/>
            <person name="Secka A."/>
            <person name="Antonio M."/>
            <person name="Oren A."/>
            <person name="Chaudhuri R.R."/>
            <person name="La Ragione R."/>
            <person name="Hildebrand F."/>
            <person name="Pallen M.J."/>
        </authorList>
    </citation>
    <scope>NUCLEOTIDE SEQUENCE</scope>
    <source>
        <strain evidence="2">517</strain>
    </source>
</reference>
<comment type="caution">
    <text evidence="2">The sequence shown here is derived from an EMBL/GenBank/DDBJ whole genome shotgun (WGS) entry which is preliminary data.</text>
</comment>
<gene>
    <name evidence="2" type="ORF">IAB16_02170</name>
</gene>
<feature type="transmembrane region" description="Helical" evidence="1">
    <location>
        <begin position="117"/>
        <end position="138"/>
    </location>
</feature>
<sequence length="187" mass="20771">MTYWWVALIVALACVLEVAATYLLRKHRKISALIATLIAAFVLIYKSVEYIEYLVTDSHVYPIEFSQISYFCYSVITLAGVKFMMPMAGYFAFATGFGNMLAVLASPDTMVAGFGSWFGLAISLVIHNFLFFGGLLLCCNTVKFSKKTAWTIPAGILLSIAFILLVRANIFYPDIPSTDNVVFLQIL</sequence>
<dbReference type="AlphaFoldDB" id="A0A940ICW1"/>
<evidence type="ECO:0000313" key="2">
    <source>
        <dbReference type="EMBL" id="MBO8423820.1"/>
    </source>
</evidence>
<dbReference type="Proteomes" id="UP000727857">
    <property type="component" value="Unassembled WGS sequence"/>
</dbReference>